<proteinExistence type="predicted"/>
<comment type="caution">
    <text evidence="1">The sequence shown here is derived from an EMBL/GenBank/DDBJ whole genome shotgun (WGS) entry which is preliminary data.</text>
</comment>
<gene>
    <name evidence="1" type="ORF">E2C01_082939</name>
</gene>
<reference evidence="1 2" key="1">
    <citation type="submission" date="2019-05" db="EMBL/GenBank/DDBJ databases">
        <title>Another draft genome of Portunus trituberculatus and its Hox gene families provides insights of decapod evolution.</title>
        <authorList>
            <person name="Jeong J.-H."/>
            <person name="Song I."/>
            <person name="Kim S."/>
            <person name="Choi T."/>
            <person name="Kim D."/>
            <person name="Ryu S."/>
            <person name="Kim W."/>
        </authorList>
    </citation>
    <scope>NUCLEOTIDE SEQUENCE [LARGE SCALE GENOMIC DNA]</scope>
    <source>
        <tissue evidence="1">Muscle</tissue>
    </source>
</reference>
<dbReference type="EMBL" id="VSRR010076466">
    <property type="protein sequence ID" value="MPC88049.1"/>
    <property type="molecule type" value="Genomic_DNA"/>
</dbReference>
<evidence type="ECO:0000313" key="2">
    <source>
        <dbReference type="Proteomes" id="UP000324222"/>
    </source>
</evidence>
<protein>
    <submittedName>
        <fullName evidence="1">Uncharacterized protein</fullName>
    </submittedName>
</protein>
<keyword evidence="2" id="KW-1185">Reference proteome</keyword>
<dbReference type="AlphaFoldDB" id="A0A5B7J0E8"/>
<organism evidence="1 2">
    <name type="scientific">Portunus trituberculatus</name>
    <name type="common">Swimming crab</name>
    <name type="synonym">Neptunus trituberculatus</name>
    <dbReference type="NCBI Taxonomy" id="210409"/>
    <lineage>
        <taxon>Eukaryota</taxon>
        <taxon>Metazoa</taxon>
        <taxon>Ecdysozoa</taxon>
        <taxon>Arthropoda</taxon>
        <taxon>Crustacea</taxon>
        <taxon>Multicrustacea</taxon>
        <taxon>Malacostraca</taxon>
        <taxon>Eumalacostraca</taxon>
        <taxon>Eucarida</taxon>
        <taxon>Decapoda</taxon>
        <taxon>Pleocyemata</taxon>
        <taxon>Brachyura</taxon>
        <taxon>Eubrachyura</taxon>
        <taxon>Portunoidea</taxon>
        <taxon>Portunidae</taxon>
        <taxon>Portuninae</taxon>
        <taxon>Portunus</taxon>
    </lineage>
</organism>
<evidence type="ECO:0000313" key="1">
    <source>
        <dbReference type="EMBL" id="MPC88049.1"/>
    </source>
</evidence>
<accession>A0A5B7J0E8</accession>
<sequence>MAGDTFFHWHRPATGVETLFDCANRKGHFVTIYALSLCSASPVGDDMMENALKHLFSFFLHFFLQEGALTEDVFQKSGRHTVGL</sequence>
<name>A0A5B7J0E8_PORTR</name>
<dbReference type="Proteomes" id="UP000324222">
    <property type="component" value="Unassembled WGS sequence"/>
</dbReference>